<gene>
    <name evidence="1" type="ORF">PanWU01x14_277810</name>
</gene>
<keyword evidence="2" id="KW-1185">Reference proteome</keyword>
<proteinExistence type="predicted"/>
<name>A0A2P5B2K3_PARAD</name>
<reference evidence="2" key="1">
    <citation type="submission" date="2016-06" db="EMBL/GenBank/DDBJ databases">
        <title>Parallel loss of symbiosis genes in relatives of nitrogen-fixing non-legume Parasponia.</title>
        <authorList>
            <person name="Van Velzen R."/>
            <person name="Holmer R."/>
            <person name="Bu F."/>
            <person name="Rutten L."/>
            <person name="Van Zeijl A."/>
            <person name="Liu W."/>
            <person name="Santuari L."/>
            <person name="Cao Q."/>
            <person name="Sharma T."/>
            <person name="Shen D."/>
            <person name="Roswanjaya Y."/>
            <person name="Wardhani T."/>
            <person name="Kalhor M.S."/>
            <person name="Jansen J."/>
            <person name="Van den Hoogen J."/>
            <person name="Gungor B."/>
            <person name="Hartog M."/>
            <person name="Hontelez J."/>
            <person name="Verver J."/>
            <person name="Yang W.-C."/>
            <person name="Schijlen E."/>
            <person name="Repin R."/>
            <person name="Schilthuizen M."/>
            <person name="Schranz E."/>
            <person name="Heidstra R."/>
            <person name="Miyata K."/>
            <person name="Fedorova E."/>
            <person name="Kohlen W."/>
            <person name="Bisseling T."/>
            <person name="Smit S."/>
            <person name="Geurts R."/>
        </authorList>
    </citation>
    <scope>NUCLEOTIDE SEQUENCE [LARGE SCALE GENOMIC DNA]</scope>
    <source>
        <strain evidence="2">cv. WU1-14</strain>
    </source>
</reference>
<accession>A0A2P5B2K3</accession>
<organism evidence="1 2">
    <name type="scientific">Parasponia andersonii</name>
    <name type="common">Sponia andersonii</name>
    <dbReference type="NCBI Taxonomy" id="3476"/>
    <lineage>
        <taxon>Eukaryota</taxon>
        <taxon>Viridiplantae</taxon>
        <taxon>Streptophyta</taxon>
        <taxon>Embryophyta</taxon>
        <taxon>Tracheophyta</taxon>
        <taxon>Spermatophyta</taxon>
        <taxon>Magnoliopsida</taxon>
        <taxon>eudicotyledons</taxon>
        <taxon>Gunneridae</taxon>
        <taxon>Pentapetalae</taxon>
        <taxon>rosids</taxon>
        <taxon>fabids</taxon>
        <taxon>Rosales</taxon>
        <taxon>Cannabaceae</taxon>
        <taxon>Parasponia</taxon>
    </lineage>
</organism>
<evidence type="ECO:0000313" key="1">
    <source>
        <dbReference type="EMBL" id="PON43009.1"/>
    </source>
</evidence>
<evidence type="ECO:0000313" key="2">
    <source>
        <dbReference type="Proteomes" id="UP000237105"/>
    </source>
</evidence>
<comment type="caution">
    <text evidence="1">The sequence shown here is derived from an EMBL/GenBank/DDBJ whole genome shotgun (WGS) entry which is preliminary data.</text>
</comment>
<sequence length="85" mass="9609">MNKPFRVYERKPFKNRPRVSPDIGFRQLSARMICGQVQILSSSRFSFVSVSEEEPWDDLTTINGGRALSEEPVLGFALPIVAKLP</sequence>
<dbReference type="EMBL" id="JXTB01000379">
    <property type="protein sequence ID" value="PON43009.1"/>
    <property type="molecule type" value="Genomic_DNA"/>
</dbReference>
<protein>
    <submittedName>
        <fullName evidence="1">Uncharacterized protein</fullName>
    </submittedName>
</protein>
<dbReference type="AlphaFoldDB" id="A0A2P5B2K3"/>
<dbReference type="Proteomes" id="UP000237105">
    <property type="component" value="Unassembled WGS sequence"/>
</dbReference>